<dbReference type="SUPFAM" id="SSF52172">
    <property type="entry name" value="CheY-like"/>
    <property type="match status" value="1"/>
</dbReference>
<feature type="domain" description="Response regulatory" evidence="2">
    <location>
        <begin position="9"/>
        <end position="129"/>
    </location>
</feature>
<dbReference type="RefSeq" id="WP_151053874.1">
    <property type="nucleotide sequence ID" value="NZ_CP044222.1"/>
</dbReference>
<dbReference type="EMBL" id="CP044222">
    <property type="protein sequence ID" value="QEW05832.1"/>
    <property type="molecule type" value="Genomic_DNA"/>
</dbReference>
<dbReference type="InterPro" id="IPR011006">
    <property type="entry name" value="CheY-like_superfamily"/>
</dbReference>
<dbReference type="InterPro" id="IPR001789">
    <property type="entry name" value="Sig_transdc_resp-reg_receiver"/>
</dbReference>
<dbReference type="SMART" id="SM00448">
    <property type="entry name" value="REC"/>
    <property type="match status" value="1"/>
</dbReference>
<dbReference type="InterPro" id="IPR011990">
    <property type="entry name" value="TPR-like_helical_dom_sf"/>
</dbReference>
<gene>
    <name evidence="3" type="ORF">F5I99_04655</name>
</gene>
<keyword evidence="4" id="KW-1185">Reference proteome</keyword>
<evidence type="ECO:0000313" key="3">
    <source>
        <dbReference type="EMBL" id="QEW05832.1"/>
    </source>
</evidence>
<dbReference type="SUPFAM" id="SSF48452">
    <property type="entry name" value="TPR-like"/>
    <property type="match status" value="1"/>
</dbReference>
<sequence>MAALFSDQTVLIVEKNLEELEQLRQILTTMGFRKIEVASSVNMATSLLSEVQVDLCMLVYDLGRDEKNGLQVLQELKAAGRPSYSTCFLLVVDPQKLSLLMGSPELSADGYLAKPYDQLKLRAQLEKQLRIKRCIARVEAFRDQRKWDQALEECEKLQKQFPALGVLIFRIKGLIYLEQQQYKKALSVFERIRQAHDKPWVRVALGLVAYDMADYQRARVEMTQVIEAQQVCQEAFLVMARIHWLRGERSQCVTLLRKSVMLQPSVSVLQGELGNRAGFAEELNVAADGFRQAVLHARHTAMQNPEYYFGLVRVIQQQIADKPDRTVEFIAEAIRVLESVVHDCLGDPQIRFRARLIAADIYRQNGEHQNADFAAGDALAQFRKIPLAAQLSVADLLADGLESTRFASQAAELKQEVSRSMSTVEWGKSNLKGMLSFRQKALVEAFESFESAWLADPGNPGVGLNLLQTGIETLRKDMSQLTVLKRCAEIAIELQYGALSNKQQQRYQRLSERFSDLIRDAEIA</sequence>
<dbReference type="KEGG" id="nik:F5I99_04655"/>
<protein>
    <submittedName>
        <fullName evidence="3">Tetratricopeptide repeat protein</fullName>
    </submittedName>
</protein>
<dbReference type="AlphaFoldDB" id="A0A5J6LCA2"/>
<evidence type="ECO:0000256" key="1">
    <source>
        <dbReference type="PROSITE-ProRule" id="PRU00169"/>
    </source>
</evidence>
<dbReference type="PROSITE" id="PS50110">
    <property type="entry name" value="RESPONSE_REGULATORY"/>
    <property type="match status" value="1"/>
</dbReference>
<comment type="caution">
    <text evidence="1">Lacks conserved residue(s) required for the propagation of feature annotation.</text>
</comment>
<evidence type="ECO:0000313" key="4">
    <source>
        <dbReference type="Proteomes" id="UP000325606"/>
    </source>
</evidence>
<evidence type="ECO:0000259" key="2">
    <source>
        <dbReference type="PROSITE" id="PS50110"/>
    </source>
</evidence>
<accession>A0A5J6LCA2</accession>
<proteinExistence type="predicted"/>
<name>A0A5J6LCA2_9GAMM</name>
<dbReference type="Gene3D" id="1.25.40.10">
    <property type="entry name" value="Tetratricopeptide repeat domain"/>
    <property type="match status" value="1"/>
</dbReference>
<dbReference type="Gene3D" id="3.40.50.2300">
    <property type="match status" value="1"/>
</dbReference>
<reference evidence="3 4" key="1">
    <citation type="submission" date="2019-09" db="EMBL/GenBank/DDBJ databases">
        <title>Nitrincola iocasae sp. nov., a bacterium isolated from the sediment collected at a cold seep field in South China Sea.</title>
        <authorList>
            <person name="Zhang H."/>
            <person name="Wang H."/>
            <person name="Li C."/>
        </authorList>
    </citation>
    <scope>NUCLEOTIDE SEQUENCE [LARGE SCALE GENOMIC DNA]</scope>
    <source>
        <strain evidence="3 4">KXZD1103</strain>
    </source>
</reference>
<dbReference type="GO" id="GO:0000160">
    <property type="term" value="P:phosphorelay signal transduction system"/>
    <property type="evidence" value="ECO:0007669"/>
    <property type="project" value="InterPro"/>
</dbReference>
<dbReference type="Pfam" id="PF00072">
    <property type="entry name" value="Response_reg"/>
    <property type="match status" value="1"/>
</dbReference>
<organism evidence="3 4">
    <name type="scientific">Nitrincola iocasae</name>
    <dbReference type="NCBI Taxonomy" id="2614693"/>
    <lineage>
        <taxon>Bacteria</taxon>
        <taxon>Pseudomonadati</taxon>
        <taxon>Pseudomonadota</taxon>
        <taxon>Gammaproteobacteria</taxon>
        <taxon>Oceanospirillales</taxon>
        <taxon>Oceanospirillaceae</taxon>
        <taxon>Nitrincola</taxon>
    </lineage>
</organism>
<dbReference type="Pfam" id="PF13432">
    <property type="entry name" value="TPR_16"/>
    <property type="match status" value="1"/>
</dbReference>
<dbReference type="Proteomes" id="UP000325606">
    <property type="component" value="Chromosome"/>
</dbReference>